<dbReference type="EMBL" id="BLLK01000045">
    <property type="protein sequence ID" value="GFH52063.1"/>
    <property type="molecule type" value="Genomic_DNA"/>
</dbReference>
<sequence length="264" mass="29736">MVCLDTDVANNVAGERNRETFQYPPRNSVFDTTNVIMKTVDIPIPEKDPFLLAITPKSSIWHRLTEVSRRMSNGKIGCDVTVEFQNADQGAADLVDKCLIQSKTRLSQSSRIVAQSYIKSALDFFQQYASSSSEENYLFKARIVSSIGNVGQKCPRFHVDHVPLRLVLSLKGPGPVYIPFENEIGVDRKSLNELDDLDTERANSMIIPFGEKGYAEYAGEGEAMLLMGKAWEEEVRAIPHRSPRLKNNEERILLVCDILPKQEE</sequence>
<dbReference type="AlphaFoldDB" id="A0AAD3CU89"/>
<comment type="caution">
    <text evidence="1">The sequence shown here is derived from an EMBL/GenBank/DDBJ whole genome shotgun (WGS) entry which is preliminary data.</text>
</comment>
<keyword evidence="2" id="KW-1185">Reference proteome</keyword>
<organism evidence="1 2">
    <name type="scientific">Chaetoceros tenuissimus</name>
    <dbReference type="NCBI Taxonomy" id="426638"/>
    <lineage>
        <taxon>Eukaryota</taxon>
        <taxon>Sar</taxon>
        <taxon>Stramenopiles</taxon>
        <taxon>Ochrophyta</taxon>
        <taxon>Bacillariophyta</taxon>
        <taxon>Coscinodiscophyceae</taxon>
        <taxon>Chaetocerotophycidae</taxon>
        <taxon>Chaetocerotales</taxon>
        <taxon>Chaetocerotaceae</taxon>
        <taxon>Chaetoceros</taxon>
    </lineage>
</organism>
<evidence type="ECO:0008006" key="3">
    <source>
        <dbReference type="Google" id="ProtNLM"/>
    </source>
</evidence>
<reference evidence="1 2" key="1">
    <citation type="journal article" date="2021" name="Sci. Rep.">
        <title>The genome of the diatom Chaetoceros tenuissimus carries an ancient integrated fragment of an extant virus.</title>
        <authorList>
            <person name="Hongo Y."/>
            <person name="Kimura K."/>
            <person name="Takaki Y."/>
            <person name="Yoshida Y."/>
            <person name="Baba S."/>
            <person name="Kobayashi G."/>
            <person name="Nagasaki K."/>
            <person name="Hano T."/>
            <person name="Tomaru Y."/>
        </authorList>
    </citation>
    <scope>NUCLEOTIDE SEQUENCE [LARGE SCALE GENOMIC DNA]</scope>
    <source>
        <strain evidence="1 2">NIES-3715</strain>
    </source>
</reference>
<dbReference type="Proteomes" id="UP001054902">
    <property type="component" value="Unassembled WGS sequence"/>
</dbReference>
<accession>A0AAD3CU89</accession>
<dbReference type="Pfam" id="PF08856">
    <property type="entry name" value="DUF1826"/>
    <property type="match status" value="1"/>
</dbReference>
<evidence type="ECO:0000313" key="2">
    <source>
        <dbReference type="Proteomes" id="UP001054902"/>
    </source>
</evidence>
<evidence type="ECO:0000313" key="1">
    <source>
        <dbReference type="EMBL" id="GFH52063.1"/>
    </source>
</evidence>
<proteinExistence type="predicted"/>
<name>A0AAD3CU89_9STRA</name>
<gene>
    <name evidence="1" type="ORF">CTEN210_08539</name>
</gene>
<protein>
    <recommendedName>
        <fullName evidence="3">DUF1826 domain-containing protein</fullName>
    </recommendedName>
</protein>
<dbReference type="InterPro" id="IPR014955">
    <property type="entry name" value="DUF1826"/>
</dbReference>